<evidence type="ECO:0000313" key="1">
    <source>
        <dbReference type="EMBL" id="AAZ26277.1"/>
    </source>
</evidence>
<dbReference type="InterPro" id="IPR029033">
    <property type="entry name" value="His_PPase_superfam"/>
</dbReference>
<dbReference type="SUPFAM" id="SSF53254">
    <property type="entry name" value="Phosphoglycerate mutase-like"/>
    <property type="match status" value="1"/>
</dbReference>
<name>Q481Q6_COLP3</name>
<dbReference type="STRING" id="167879.CPS_2497"/>
<dbReference type="EMBL" id="CP000083">
    <property type="protein sequence ID" value="AAZ26277.1"/>
    <property type="molecule type" value="Genomic_DNA"/>
</dbReference>
<sequence length="204" mass="23745">MVVVCASHIQPAIICRFTWLRFLMEIILIRHGKPTSANNPVLNAVDFTKWVRRYNFSDVSTNSRPDSILDEYKSHYIVSSDLERAIHSASIYTGQSPELTSKLYREMEIPRYKFPLRFKAMTWVYINRAFWMLGLKGSFESYRQAKIRAELASDHLVELAREQDKVILFGHGYLNLHIRRSLIKKGWKLNSKSNGFWGISSLEG</sequence>
<dbReference type="Proteomes" id="UP000000547">
    <property type="component" value="Chromosome"/>
</dbReference>
<evidence type="ECO:0000313" key="2">
    <source>
        <dbReference type="Proteomes" id="UP000000547"/>
    </source>
</evidence>
<proteinExistence type="predicted"/>
<dbReference type="AlphaFoldDB" id="Q481Q6"/>
<dbReference type="Gene3D" id="3.40.50.1240">
    <property type="entry name" value="Phosphoglycerate mutase-like"/>
    <property type="match status" value="1"/>
</dbReference>
<protein>
    <recommendedName>
        <fullName evidence="3">Phosphoglycerate mutase</fullName>
    </recommendedName>
</protein>
<dbReference type="HOGENOM" id="CLU_109730_0_0_6"/>
<organism evidence="1 2">
    <name type="scientific">Colwellia psychrerythraea (strain 34H / ATCC BAA-681)</name>
    <name type="common">Vibrio psychroerythus</name>
    <dbReference type="NCBI Taxonomy" id="167879"/>
    <lineage>
        <taxon>Bacteria</taxon>
        <taxon>Pseudomonadati</taxon>
        <taxon>Pseudomonadota</taxon>
        <taxon>Gammaproteobacteria</taxon>
        <taxon>Alteromonadales</taxon>
        <taxon>Colwelliaceae</taxon>
        <taxon>Colwellia</taxon>
    </lineage>
</organism>
<gene>
    <name evidence="1" type="ordered locus">CPS_2497</name>
</gene>
<accession>Q481Q6</accession>
<dbReference type="KEGG" id="cps:CPS_2497"/>
<reference evidence="1" key="1">
    <citation type="journal article" date="2005" name="Proc. Natl. Acad. Sci. U.S.A.">
        <title>The psychrophilic lifestyle as revealed by the genome sequence of Colwellia psychrerythraea 34H through genomic and proteomic analyses.</title>
        <authorList>
            <person name="Methe B.A."/>
            <person name="Nelson K.E."/>
            <person name="Deming J.W."/>
            <person name="Momen B."/>
            <person name="Melamud E."/>
            <person name="Zhang X."/>
            <person name="Moult J."/>
            <person name="Madupu R."/>
            <person name="Nelson W.C."/>
            <person name="Dodson R.J."/>
            <person name="Brinkac L.M."/>
            <person name="Daugherty S.C."/>
            <person name="Durkin A.S."/>
            <person name="DeBoy R.T."/>
            <person name="Kolonay J.F."/>
            <person name="Sullivan S.A."/>
            <person name="Zhou L."/>
            <person name="Davidsen T.M."/>
            <person name="Wu M."/>
            <person name="Huston A.L."/>
            <person name="Lewis M."/>
            <person name="Weaver B."/>
            <person name="Weidman J.F."/>
            <person name="Khouri H."/>
            <person name="Utterback T.R."/>
            <person name="Feldblyum T.V."/>
            <person name="Fraser C.M."/>
        </authorList>
    </citation>
    <scope>NUCLEOTIDE SEQUENCE [LARGE SCALE GENOMIC DNA]</scope>
    <source>
        <strain evidence="1">34H</strain>
    </source>
</reference>
<evidence type="ECO:0008006" key="3">
    <source>
        <dbReference type="Google" id="ProtNLM"/>
    </source>
</evidence>